<keyword evidence="2" id="KW-1185">Reference proteome</keyword>
<comment type="caution">
    <text evidence="1">The sequence shown here is derived from an EMBL/GenBank/DDBJ whole genome shotgun (WGS) entry which is preliminary data.</text>
</comment>
<organism evidence="1 2">
    <name type="scientific">Caballeronia hypogeia</name>
    <dbReference type="NCBI Taxonomy" id="1777140"/>
    <lineage>
        <taxon>Bacteria</taxon>
        <taxon>Pseudomonadati</taxon>
        <taxon>Pseudomonadota</taxon>
        <taxon>Betaproteobacteria</taxon>
        <taxon>Burkholderiales</taxon>
        <taxon>Burkholderiaceae</taxon>
        <taxon>Caballeronia</taxon>
    </lineage>
</organism>
<dbReference type="Proteomes" id="UP000054851">
    <property type="component" value="Unassembled WGS sequence"/>
</dbReference>
<dbReference type="RefSeq" id="WP_061172516.1">
    <property type="nucleotide sequence ID" value="NZ_FCOA02000062.1"/>
</dbReference>
<sequence>MNQDIEFRLSRVALENLHREAAEAGRTVGNMFRTKAFALAGAECPSFSLSGGETNRAFNCGVHPSVYARLVRVAERMGVSMSCLGELVASFDMVSA</sequence>
<dbReference type="STRING" id="1777140.AWB79_07523"/>
<gene>
    <name evidence="1" type="ORF">AWB79_07523</name>
</gene>
<dbReference type="AlphaFoldDB" id="A0A158DT62"/>
<proteinExistence type="predicted"/>
<reference evidence="1" key="1">
    <citation type="submission" date="2016-01" db="EMBL/GenBank/DDBJ databases">
        <authorList>
            <person name="Peeters C."/>
        </authorList>
    </citation>
    <scope>NUCLEOTIDE SEQUENCE</scope>
    <source>
        <strain evidence="1">LMG 29322</strain>
    </source>
</reference>
<evidence type="ECO:0000313" key="2">
    <source>
        <dbReference type="Proteomes" id="UP000054851"/>
    </source>
</evidence>
<protein>
    <submittedName>
        <fullName evidence="1">Uncharacterized protein</fullName>
    </submittedName>
</protein>
<accession>A0A158DT62</accession>
<dbReference type="EMBL" id="FCOA02000062">
    <property type="protein sequence ID" value="SAK97839.1"/>
    <property type="molecule type" value="Genomic_DNA"/>
</dbReference>
<name>A0A158DT62_9BURK</name>
<evidence type="ECO:0000313" key="1">
    <source>
        <dbReference type="EMBL" id="SAK97839.1"/>
    </source>
</evidence>